<keyword evidence="6 14" id="KW-1133">Transmembrane helix</keyword>
<comment type="subcellular location">
    <subcellularLocation>
        <location evidence="1">Membrane</location>
        <topology evidence="1">Multi-pass membrane protein</topology>
    </subcellularLocation>
</comment>
<keyword evidence="7" id="KW-0915">Sodium</keyword>
<evidence type="ECO:0000256" key="11">
    <source>
        <dbReference type="ARBA" id="ARBA00023303"/>
    </source>
</evidence>
<feature type="transmembrane region" description="Helical" evidence="14">
    <location>
        <begin position="800"/>
        <end position="819"/>
    </location>
</feature>
<evidence type="ECO:0000256" key="5">
    <source>
        <dbReference type="ARBA" id="ARBA00022692"/>
    </source>
</evidence>
<dbReference type="PhylomeDB" id="T1IPM9"/>
<evidence type="ECO:0000313" key="16">
    <source>
        <dbReference type="Proteomes" id="UP000014500"/>
    </source>
</evidence>
<keyword evidence="16" id="KW-1185">Reference proteome</keyword>
<dbReference type="Pfam" id="PF00858">
    <property type="entry name" value="ASC"/>
    <property type="match status" value="3"/>
</dbReference>
<dbReference type="HOGENOM" id="CLU_019587_0_0_1"/>
<evidence type="ECO:0000256" key="12">
    <source>
        <dbReference type="RuleBase" id="RU000679"/>
    </source>
</evidence>
<keyword evidence="9 14" id="KW-0472">Membrane</keyword>
<evidence type="ECO:0000256" key="4">
    <source>
        <dbReference type="ARBA" id="ARBA00022461"/>
    </source>
</evidence>
<name>T1IPM9_STRMM</name>
<dbReference type="EnsemblMetazoa" id="SMAR002982-RA">
    <property type="protein sequence ID" value="SMAR002982-PA"/>
    <property type="gene ID" value="SMAR002982"/>
</dbReference>
<evidence type="ECO:0000256" key="7">
    <source>
        <dbReference type="ARBA" id="ARBA00023053"/>
    </source>
</evidence>
<dbReference type="AlphaFoldDB" id="T1IPM9"/>
<reference evidence="15" key="2">
    <citation type="submission" date="2015-02" db="UniProtKB">
        <authorList>
            <consortium name="EnsemblMetazoa"/>
        </authorList>
    </citation>
    <scope>IDENTIFICATION</scope>
</reference>
<comment type="similarity">
    <text evidence="2 12">Belongs to the amiloride-sensitive sodium channel (TC 1.A.6) family.</text>
</comment>
<dbReference type="InterPro" id="IPR001873">
    <property type="entry name" value="ENaC"/>
</dbReference>
<accession>T1IPM9</accession>
<dbReference type="PANTHER" id="PTHR11690">
    <property type="entry name" value="AMILORIDE-SENSITIVE SODIUM CHANNEL-RELATED"/>
    <property type="match status" value="1"/>
</dbReference>
<feature type="transmembrane region" description="Helical" evidence="14">
    <location>
        <begin position="742"/>
        <end position="765"/>
    </location>
</feature>
<evidence type="ECO:0000256" key="14">
    <source>
        <dbReference type="SAM" id="Phobius"/>
    </source>
</evidence>
<proteinExistence type="inferred from homology"/>
<feature type="transmembrane region" description="Helical" evidence="14">
    <location>
        <begin position="451"/>
        <end position="472"/>
    </location>
</feature>
<keyword evidence="3 12" id="KW-0813">Transport</keyword>
<keyword evidence="10 12" id="KW-0739">Sodium transport</keyword>
<dbReference type="EMBL" id="JH431264">
    <property type="status" value="NOT_ANNOTATED_CDS"/>
    <property type="molecule type" value="Genomic_DNA"/>
</dbReference>
<evidence type="ECO:0000256" key="2">
    <source>
        <dbReference type="ARBA" id="ARBA00007193"/>
    </source>
</evidence>
<dbReference type="PANTHER" id="PTHR11690:SF300">
    <property type="entry name" value="PICKPOCKET PROTEIN 19"/>
    <property type="match status" value="1"/>
</dbReference>
<sequence length="907" mass="105123">MEPHLLLTKKNISRQYLVQAIRKELDTKQLQIPIVGLSFVEKDQRPRGIRITWLFILFSCFVTCGYQAYDRVMYYCSYPIRVDVKYNFGDNYLLPSVTVCAHDTPSWIEYVERNPEFVRLMRTFQDVFPCANQMLVFFNFFKGKMLIPIKNIQLNYTNLPLGVCLQFSYENCIHLPFEICCIAIDDTNAVTADRLDFKIKKPKGGCNRTSRLMLTFQKNKMKSNLNQFWHVPTNSRVQINVGLIEYNFVTSPWQKCDSIEDHESCFKNCLKHLYSTFYNYKLSECRYPFDPAFLEWPVCKPNRLSYIVNTLMHVRVNPSNDCNCPEPCTDYAFNININYYNDPKPDTKIRIKKGASVTTFNQLHSYDIVTLLCDIGGNLGLLLGLSVLSICDVFYISIKKLYIKRCLKISKPNHNHSSKIRDICKIQMMKNKIPPYHTSISTKITENKKSLSSILCIAIYLTSMAFCSYIMLNRTSYFLSFPTKTITHVERNLTIQFPTITVCADNFYVQSLREWYLKLTGNQTCLPLDHYLDISETTIHDLWQNSATGDVIAKQYFNGRYNDALKFFITTFLNESTNAALYSNVPTLYGNCAEYMLEPLIQHGTTTIVESMIYSINETFCEKPAVTVFLTETDIPSYFDLSTRLQIPVNKIALIAIQFIKVLRLNTRSYKCLDRGCLLCLKAESDNCKCLPSCTELKYEYNDFIESHEEKFTFMHFFFSKTLFETVQEIYSYTFIKYICDVGGVLSIGLGFTVLTFFDTLQIFLYKRYALLFHKDLSTFLLPNSRQIITKKVEVSCSDVFLVLFCYMYFINYCCPVYLNVTIQSVSQAPPAMMNYMIVNNRQQQTSTARKTRSTHTTKRQPTRALLKTYSNMSKQQQKTKKKTNIVTSGSPSHHVTSSHCPCVALL</sequence>
<organism evidence="15 16">
    <name type="scientific">Strigamia maritima</name>
    <name type="common">European centipede</name>
    <name type="synonym">Geophilus maritimus</name>
    <dbReference type="NCBI Taxonomy" id="126957"/>
    <lineage>
        <taxon>Eukaryota</taxon>
        <taxon>Metazoa</taxon>
        <taxon>Ecdysozoa</taxon>
        <taxon>Arthropoda</taxon>
        <taxon>Myriapoda</taxon>
        <taxon>Chilopoda</taxon>
        <taxon>Pleurostigmophora</taxon>
        <taxon>Geophilomorpha</taxon>
        <taxon>Linotaeniidae</taxon>
        <taxon>Strigamia</taxon>
    </lineage>
</organism>
<feature type="compositionally biased region" description="Polar residues" evidence="13">
    <location>
        <begin position="885"/>
        <end position="898"/>
    </location>
</feature>
<feature type="region of interest" description="Disordered" evidence="13">
    <location>
        <begin position="872"/>
        <end position="898"/>
    </location>
</feature>
<evidence type="ECO:0000256" key="1">
    <source>
        <dbReference type="ARBA" id="ARBA00004141"/>
    </source>
</evidence>
<evidence type="ECO:0000256" key="13">
    <source>
        <dbReference type="SAM" id="MobiDB-lite"/>
    </source>
</evidence>
<keyword evidence="4 12" id="KW-0894">Sodium channel</keyword>
<keyword evidence="11 12" id="KW-0407">Ion channel</keyword>
<dbReference type="GO" id="GO:0005886">
    <property type="term" value="C:plasma membrane"/>
    <property type="evidence" value="ECO:0007669"/>
    <property type="project" value="TreeGrafter"/>
</dbReference>
<protein>
    <submittedName>
        <fullName evidence="15">Uncharacterized protein</fullName>
    </submittedName>
</protein>
<evidence type="ECO:0000256" key="9">
    <source>
        <dbReference type="ARBA" id="ARBA00023136"/>
    </source>
</evidence>
<keyword evidence="5 12" id="KW-0812">Transmembrane</keyword>
<evidence type="ECO:0000313" key="15">
    <source>
        <dbReference type="EnsemblMetazoa" id="SMAR002982-PA"/>
    </source>
</evidence>
<reference evidence="16" key="1">
    <citation type="submission" date="2011-05" db="EMBL/GenBank/DDBJ databases">
        <authorList>
            <person name="Richards S.R."/>
            <person name="Qu J."/>
            <person name="Jiang H."/>
            <person name="Jhangiani S.N."/>
            <person name="Agravi P."/>
            <person name="Goodspeed R."/>
            <person name="Gross S."/>
            <person name="Mandapat C."/>
            <person name="Jackson L."/>
            <person name="Mathew T."/>
            <person name="Pu L."/>
            <person name="Thornton R."/>
            <person name="Saada N."/>
            <person name="Wilczek-Boney K.B."/>
            <person name="Lee S."/>
            <person name="Kovar C."/>
            <person name="Wu Y."/>
            <person name="Scherer S.E."/>
            <person name="Worley K.C."/>
            <person name="Muzny D.M."/>
            <person name="Gibbs R."/>
        </authorList>
    </citation>
    <scope>NUCLEOTIDE SEQUENCE</scope>
    <source>
        <strain evidence="16">Brora</strain>
    </source>
</reference>
<evidence type="ECO:0000256" key="8">
    <source>
        <dbReference type="ARBA" id="ARBA00023065"/>
    </source>
</evidence>
<dbReference type="Gene3D" id="1.10.287.770">
    <property type="entry name" value="YojJ-like"/>
    <property type="match status" value="2"/>
</dbReference>
<keyword evidence="8 12" id="KW-0406">Ion transport</keyword>
<evidence type="ECO:0000256" key="6">
    <source>
        <dbReference type="ARBA" id="ARBA00022989"/>
    </source>
</evidence>
<dbReference type="Proteomes" id="UP000014500">
    <property type="component" value="Unassembled WGS sequence"/>
</dbReference>
<dbReference type="GO" id="GO:0015280">
    <property type="term" value="F:ligand-gated sodium channel activity"/>
    <property type="evidence" value="ECO:0007669"/>
    <property type="project" value="TreeGrafter"/>
</dbReference>
<feature type="transmembrane region" description="Helical" evidence="14">
    <location>
        <begin position="379"/>
        <end position="398"/>
    </location>
</feature>
<evidence type="ECO:0000256" key="3">
    <source>
        <dbReference type="ARBA" id="ARBA00022448"/>
    </source>
</evidence>
<evidence type="ECO:0000256" key="10">
    <source>
        <dbReference type="ARBA" id="ARBA00023201"/>
    </source>
</evidence>